<feature type="region of interest" description="Disordered" evidence="1">
    <location>
        <begin position="1"/>
        <end position="24"/>
    </location>
</feature>
<name>A0AAD9DZP4_9TELE</name>
<protein>
    <submittedName>
        <fullName evidence="2">Uncharacterized protein</fullName>
    </submittedName>
</protein>
<feature type="compositionally biased region" description="Basic and acidic residues" evidence="1">
    <location>
        <begin position="1"/>
        <end position="14"/>
    </location>
</feature>
<gene>
    <name evidence="2" type="ORF">P4O66_004546</name>
</gene>
<feature type="compositionally biased region" description="Basic residues" evidence="1">
    <location>
        <begin position="15"/>
        <end position="24"/>
    </location>
</feature>
<keyword evidence="3" id="KW-1185">Reference proteome</keyword>
<dbReference type="EMBL" id="JAROKS010000008">
    <property type="protein sequence ID" value="KAK1801585.1"/>
    <property type="molecule type" value="Genomic_DNA"/>
</dbReference>
<evidence type="ECO:0000313" key="2">
    <source>
        <dbReference type="EMBL" id="KAK1801585.1"/>
    </source>
</evidence>
<evidence type="ECO:0000256" key="1">
    <source>
        <dbReference type="SAM" id="MobiDB-lite"/>
    </source>
</evidence>
<proteinExistence type="predicted"/>
<comment type="caution">
    <text evidence="2">The sequence shown here is derived from an EMBL/GenBank/DDBJ whole genome shotgun (WGS) entry which is preliminary data.</text>
</comment>
<dbReference type="Proteomes" id="UP001239994">
    <property type="component" value="Unassembled WGS sequence"/>
</dbReference>
<evidence type="ECO:0000313" key="3">
    <source>
        <dbReference type="Proteomes" id="UP001239994"/>
    </source>
</evidence>
<reference evidence="2" key="1">
    <citation type="submission" date="2023-03" db="EMBL/GenBank/DDBJ databases">
        <title>Electrophorus voltai genome.</title>
        <authorList>
            <person name="Bian C."/>
        </authorList>
    </citation>
    <scope>NUCLEOTIDE SEQUENCE</scope>
    <source>
        <strain evidence="2">CB-2022</strain>
        <tissue evidence="2">Muscle</tissue>
    </source>
</reference>
<accession>A0AAD9DZP4</accession>
<organism evidence="2 3">
    <name type="scientific">Electrophorus voltai</name>
    <dbReference type="NCBI Taxonomy" id="2609070"/>
    <lineage>
        <taxon>Eukaryota</taxon>
        <taxon>Metazoa</taxon>
        <taxon>Chordata</taxon>
        <taxon>Craniata</taxon>
        <taxon>Vertebrata</taxon>
        <taxon>Euteleostomi</taxon>
        <taxon>Actinopterygii</taxon>
        <taxon>Neopterygii</taxon>
        <taxon>Teleostei</taxon>
        <taxon>Ostariophysi</taxon>
        <taxon>Gymnotiformes</taxon>
        <taxon>Gymnotoidei</taxon>
        <taxon>Gymnotidae</taxon>
        <taxon>Electrophorus</taxon>
    </lineage>
</organism>
<dbReference type="AlphaFoldDB" id="A0AAD9DZP4"/>
<sequence length="111" mass="12592">MKRPPETEKSERTERRRPRTKGGHRRRLLFSLSYLSVDRLVPLPVQEFTLTGMSVQQPSGRDGSPSSLRLSVTKPEIANPLVLRVHGHTGISSFSKKADPMYFDNTKIYPS</sequence>